<dbReference type="PANTHER" id="PTHR13238">
    <property type="entry name" value="PROTEIN C21ORF59"/>
    <property type="match status" value="1"/>
</dbReference>
<dbReference type="InterPro" id="IPR021298">
    <property type="entry name" value="CFAP298"/>
</dbReference>
<dbReference type="Pfam" id="PF11069">
    <property type="entry name" value="CFAP298"/>
    <property type="match status" value="1"/>
</dbReference>
<evidence type="ECO:0000313" key="2">
    <source>
        <dbReference type="EMBL" id="KAK3096571.1"/>
    </source>
</evidence>
<organism evidence="2 3">
    <name type="scientific">Pinctada imbricata</name>
    <name type="common">Atlantic pearl-oyster</name>
    <name type="synonym">Pinctada martensii</name>
    <dbReference type="NCBI Taxonomy" id="66713"/>
    <lineage>
        <taxon>Eukaryota</taxon>
        <taxon>Metazoa</taxon>
        <taxon>Spiralia</taxon>
        <taxon>Lophotrochozoa</taxon>
        <taxon>Mollusca</taxon>
        <taxon>Bivalvia</taxon>
        <taxon>Autobranchia</taxon>
        <taxon>Pteriomorphia</taxon>
        <taxon>Pterioida</taxon>
        <taxon>Pterioidea</taxon>
        <taxon>Pteriidae</taxon>
        <taxon>Pinctada</taxon>
    </lineage>
</organism>
<reference evidence="2" key="1">
    <citation type="submission" date="2019-08" db="EMBL/GenBank/DDBJ databases">
        <title>The improved chromosome-level genome for the pearl oyster Pinctada fucata martensii using PacBio sequencing and Hi-C.</title>
        <authorList>
            <person name="Zheng Z."/>
        </authorList>
    </citation>
    <scope>NUCLEOTIDE SEQUENCE</scope>
    <source>
        <strain evidence="2">ZZ-2019</strain>
        <tissue evidence="2">Adductor muscle</tissue>
    </source>
</reference>
<gene>
    <name evidence="2" type="ORF">FSP39_001395</name>
</gene>
<evidence type="ECO:0000313" key="3">
    <source>
        <dbReference type="Proteomes" id="UP001186944"/>
    </source>
</evidence>
<dbReference type="EMBL" id="VSWD01000007">
    <property type="protein sequence ID" value="KAK3096571.1"/>
    <property type="molecule type" value="Genomic_DNA"/>
</dbReference>
<dbReference type="GO" id="GO:0003352">
    <property type="term" value="P:regulation of cilium movement"/>
    <property type="evidence" value="ECO:0007669"/>
    <property type="project" value="InterPro"/>
</dbReference>
<name>A0AA89C299_PINIB</name>
<proteinExistence type="inferred from homology"/>
<sequence>MIVYPMNLPPHDPIRMEIENTEDLAGTQASLEVIMEDEASLWFCGKEMQRGKKLKDHVGKNEKTKVIAKLQKKGQGAPGREPVVSEEEQKKMMAYAFRKQEEMKKLDTESDDAYLNSPWADSNQLKRQFHGMNNIKWGPR</sequence>
<dbReference type="AlphaFoldDB" id="A0AA89C299"/>
<dbReference type="Proteomes" id="UP001186944">
    <property type="component" value="Unassembled WGS sequence"/>
</dbReference>
<keyword evidence="3" id="KW-1185">Reference proteome</keyword>
<dbReference type="PANTHER" id="PTHR13238:SF0">
    <property type="entry name" value="CILIA- AND FLAGELLA-ASSOCIATED PROTEIN 298"/>
    <property type="match status" value="1"/>
</dbReference>
<comment type="caution">
    <text evidence="2">The sequence shown here is derived from an EMBL/GenBank/DDBJ whole genome shotgun (WGS) entry which is preliminary data.</text>
</comment>
<evidence type="ECO:0000256" key="1">
    <source>
        <dbReference type="ARBA" id="ARBA00009619"/>
    </source>
</evidence>
<accession>A0AA89C299</accession>
<protein>
    <submittedName>
        <fullName evidence="2">Uncharacterized protein</fullName>
    </submittedName>
</protein>
<comment type="similarity">
    <text evidence="1">Belongs to the CFAP298 family.</text>
</comment>